<dbReference type="PROSITE" id="PS01159">
    <property type="entry name" value="WW_DOMAIN_1"/>
    <property type="match status" value="1"/>
</dbReference>
<dbReference type="CDD" id="cd00201">
    <property type="entry name" value="WW"/>
    <property type="match status" value="1"/>
</dbReference>
<proteinExistence type="predicted"/>
<dbReference type="OrthoDB" id="2444812at2759"/>
<evidence type="ECO:0000313" key="4">
    <source>
        <dbReference type="Proteomes" id="UP000320333"/>
    </source>
</evidence>
<dbReference type="InterPro" id="IPR001202">
    <property type="entry name" value="WW_dom"/>
</dbReference>
<dbReference type="EMBL" id="QEAP01000657">
    <property type="protein sequence ID" value="TPX61771.1"/>
    <property type="molecule type" value="Genomic_DNA"/>
</dbReference>
<dbReference type="Pfam" id="PF00397">
    <property type="entry name" value="WW"/>
    <property type="match status" value="1"/>
</dbReference>
<organism evidence="3 4">
    <name type="scientific">Chytriomyces confervae</name>
    <dbReference type="NCBI Taxonomy" id="246404"/>
    <lineage>
        <taxon>Eukaryota</taxon>
        <taxon>Fungi</taxon>
        <taxon>Fungi incertae sedis</taxon>
        <taxon>Chytridiomycota</taxon>
        <taxon>Chytridiomycota incertae sedis</taxon>
        <taxon>Chytridiomycetes</taxon>
        <taxon>Chytridiales</taxon>
        <taxon>Chytriomycetaceae</taxon>
        <taxon>Chytriomyces</taxon>
    </lineage>
</organism>
<dbReference type="PROSITE" id="PS50020">
    <property type="entry name" value="WW_DOMAIN_2"/>
    <property type="match status" value="1"/>
</dbReference>
<feature type="region of interest" description="Disordered" evidence="1">
    <location>
        <begin position="187"/>
        <end position="227"/>
    </location>
</feature>
<protein>
    <recommendedName>
        <fullName evidence="2">WW domain-containing protein</fullName>
    </recommendedName>
</protein>
<dbReference type="SUPFAM" id="SSF51045">
    <property type="entry name" value="WW domain"/>
    <property type="match status" value="1"/>
</dbReference>
<feature type="region of interest" description="Disordered" evidence="1">
    <location>
        <begin position="20"/>
        <end position="79"/>
    </location>
</feature>
<feature type="compositionally biased region" description="Basic residues" evidence="1">
    <location>
        <begin position="214"/>
        <end position="227"/>
    </location>
</feature>
<dbReference type="InterPro" id="IPR036020">
    <property type="entry name" value="WW_dom_sf"/>
</dbReference>
<feature type="compositionally biased region" description="Basic and acidic residues" evidence="1">
    <location>
        <begin position="201"/>
        <end position="213"/>
    </location>
</feature>
<evidence type="ECO:0000259" key="2">
    <source>
        <dbReference type="PROSITE" id="PS50020"/>
    </source>
</evidence>
<name>A0A507ED84_9FUNG</name>
<keyword evidence="4" id="KW-1185">Reference proteome</keyword>
<dbReference type="Gene3D" id="2.20.70.10">
    <property type="match status" value="1"/>
</dbReference>
<sequence>MGWTAEYDAESKSYYYWHSDTGETTWDRPQDADIEGEQPSNEQVPATEPETEKEAESEAAPGVDPDEDQDDKKKENALQDYYNSKEYADWYYATYGDPSSSANASKTIPAGSYQFQSAWNPITAAGGDPLEADFQPDYTSSASFNARTGRFTALTAPNASNFDHIAKAERQMSAFFDIRAYQEEMNAYKQSQEAKKRPKLTKKELEKFKERNKERKVKRLLKRLGDD</sequence>
<feature type="domain" description="WW" evidence="2">
    <location>
        <begin position="1"/>
        <end position="31"/>
    </location>
</feature>
<dbReference type="AlphaFoldDB" id="A0A507ED84"/>
<comment type="caution">
    <text evidence="3">The sequence shown here is derived from an EMBL/GenBank/DDBJ whole genome shotgun (WGS) entry which is preliminary data.</text>
</comment>
<dbReference type="Proteomes" id="UP000320333">
    <property type="component" value="Unassembled WGS sequence"/>
</dbReference>
<evidence type="ECO:0000256" key="1">
    <source>
        <dbReference type="SAM" id="MobiDB-lite"/>
    </source>
</evidence>
<evidence type="ECO:0000313" key="3">
    <source>
        <dbReference type="EMBL" id="TPX61771.1"/>
    </source>
</evidence>
<reference evidence="3 4" key="1">
    <citation type="journal article" date="2019" name="Sci. Rep.">
        <title>Comparative genomics of chytrid fungi reveal insights into the obligate biotrophic and pathogenic lifestyle of Synchytrium endobioticum.</title>
        <authorList>
            <person name="van de Vossenberg B.T.L.H."/>
            <person name="Warris S."/>
            <person name="Nguyen H.D.T."/>
            <person name="van Gent-Pelzer M.P.E."/>
            <person name="Joly D.L."/>
            <person name="van de Geest H.C."/>
            <person name="Bonants P.J.M."/>
            <person name="Smith D.S."/>
            <person name="Levesque C.A."/>
            <person name="van der Lee T.A.J."/>
        </authorList>
    </citation>
    <scope>NUCLEOTIDE SEQUENCE [LARGE SCALE GENOMIC DNA]</scope>
    <source>
        <strain evidence="3 4">CBS 675.73</strain>
    </source>
</reference>
<gene>
    <name evidence="3" type="ORF">CcCBS67573_g08894</name>
</gene>
<accession>A0A507ED84</accession>